<dbReference type="Proteomes" id="UP001055811">
    <property type="component" value="Linkage Group LG05"/>
</dbReference>
<accession>A0ACB9CZD0</accession>
<evidence type="ECO:0000313" key="2">
    <source>
        <dbReference type="Proteomes" id="UP001055811"/>
    </source>
</evidence>
<protein>
    <submittedName>
        <fullName evidence="1">Uncharacterized protein</fullName>
    </submittedName>
</protein>
<proteinExistence type="predicted"/>
<gene>
    <name evidence="1" type="ORF">L2E82_30100</name>
</gene>
<name>A0ACB9CZD0_CICIN</name>
<sequence length="132" mass="14877">MSSSSSAPNNKRTLNLHPKYFYSQLRFYAYSKSKEKKIEVVKDVEAKSNDFSIAYSNEDISSDNLTSNLYSLINRDIKEEKEAHVDYGNVYVEVDVDGNVDTLPGSEIFLILGGKIIGAHSTMFPDILTTWP</sequence>
<evidence type="ECO:0000313" key="1">
    <source>
        <dbReference type="EMBL" id="KAI3739689.1"/>
    </source>
</evidence>
<reference evidence="2" key="1">
    <citation type="journal article" date="2022" name="Mol. Ecol. Resour.">
        <title>The genomes of chicory, endive, great burdock and yacon provide insights into Asteraceae palaeo-polyploidization history and plant inulin production.</title>
        <authorList>
            <person name="Fan W."/>
            <person name="Wang S."/>
            <person name="Wang H."/>
            <person name="Wang A."/>
            <person name="Jiang F."/>
            <person name="Liu H."/>
            <person name="Zhao H."/>
            <person name="Xu D."/>
            <person name="Zhang Y."/>
        </authorList>
    </citation>
    <scope>NUCLEOTIDE SEQUENCE [LARGE SCALE GENOMIC DNA]</scope>
    <source>
        <strain evidence="2">cv. Punajuju</strain>
    </source>
</reference>
<reference evidence="1 2" key="2">
    <citation type="journal article" date="2022" name="Mol. Ecol. Resour.">
        <title>The genomes of chicory, endive, great burdock and yacon provide insights into Asteraceae paleo-polyploidization history and plant inulin production.</title>
        <authorList>
            <person name="Fan W."/>
            <person name="Wang S."/>
            <person name="Wang H."/>
            <person name="Wang A."/>
            <person name="Jiang F."/>
            <person name="Liu H."/>
            <person name="Zhao H."/>
            <person name="Xu D."/>
            <person name="Zhang Y."/>
        </authorList>
    </citation>
    <scope>NUCLEOTIDE SEQUENCE [LARGE SCALE GENOMIC DNA]</scope>
    <source>
        <strain evidence="2">cv. Punajuju</strain>
        <tissue evidence="1">Leaves</tissue>
    </source>
</reference>
<comment type="caution">
    <text evidence="1">The sequence shown here is derived from an EMBL/GenBank/DDBJ whole genome shotgun (WGS) entry which is preliminary data.</text>
</comment>
<keyword evidence="2" id="KW-1185">Reference proteome</keyword>
<organism evidence="1 2">
    <name type="scientific">Cichorium intybus</name>
    <name type="common">Chicory</name>
    <dbReference type="NCBI Taxonomy" id="13427"/>
    <lineage>
        <taxon>Eukaryota</taxon>
        <taxon>Viridiplantae</taxon>
        <taxon>Streptophyta</taxon>
        <taxon>Embryophyta</taxon>
        <taxon>Tracheophyta</taxon>
        <taxon>Spermatophyta</taxon>
        <taxon>Magnoliopsida</taxon>
        <taxon>eudicotyledons</taxon>
        <taxon>Gunneridae</taxon>
        <taxon>Pentapetalae</taxon>
        <taxon>asterids</taxon>
        <taxon>campanulids</taxon>
        <taxon>Asterales</taxon>
        <taxon>Asteraceae</taxon>
        <taxon>Cichorioideae</taxon>
        <taxon>Cichorieae</taxon>
        <taxon>Cichoriinae</taxon>
        <taxon>Cichorium</taxon>
    </lineage>
</organism>
<dbReference type="EMBL" id="CM042013">
    <property type="protein sequence ID" value="KAI3739689.1"/>
    <property type="molecule type" value="Genomic_DNA"/>
</dbReference>